<protein>
    <recommendedName>
        <fullName evidence="9">Glomerulosclerosis protein Mpv17</fullName>
    </recommendedName>
</protein>
<dbReference type="EMBL" id="JAUBYV010000005">
    <property type="protein sequence ID" value="KAK2626474.1"/>
    <property type="molecule type" value="Genomic_DNA"/>
</dbReference>
<dbReference type="Pfam" id="PF04117">
    <property type="entry name" value="Mpv17_PMP22"/>
    <property type="match status" value="1"/>
</dbReference>
<keyword evidence="3" id="KW-0812">Transmembrane</keyword>
<evidence type="ECO:0000313" key="8">
    <source>
        <dbReference type="Proteomes" id="UP001285354"/>
    </source>
</evidence>
<keyword evidence="4" id="KW-1133">Transmembrane helix</keyword>
<evidence type="ECO:0008006" key="9">
    <source>
        <dbReference type="Google" id="ProtNLM"/>
    </source>
</evidence>
<comment type="similarity">
    <text evidence="2 6">Belongs to the peroxisomal membrane protein PXMP2/4 family.</text>
</comment>
<evidence type="ECO:0000256" key="1">
    <source>
        <dbReference type="ARBA" id="ARBA00004141"/>
    </source>
</evidence>
<comment type="caution">
    <text evidence="7">The sequence shown here is derived from an EMBL/GenBank/DDBJ whole genome shotgun (WGS) entry which is preliminary data.</text>
</comment>
<evidence type="ECO:0000256" key="5">
    <source>
        <dbReference type="ARBA" id="ARBA00023136"/>
    </source>
</evidence>
<accession>A0AAD9T0I2</accession>
<dbReference type="InterPro" id="IPR007248">
    <property type="entry name" value="Mpv17_PMP22"/>
</dbReference>
<name>A0AAD9T0I2_9HELO</name>
<comment type="subcellular location">
    <subcellularLocation>
        <location evidence="1">Membrane</location>
        <topology evidence="1">Multi-pass membrane protein</topology>
    </subcellularLocation>
</comment>
<evidence type="ECO:0000256" key="2">
    <source>
        <dbReference type="ARBA" id="ARBA00006824"/>
    </source>
</evidence>
<organism evidence="7 8">
    <name type="scientific">Diplocarpon rosae</name>
    <dbReference type="NCBI Taxonomy" id="946125"/>
    <lineage>
        <taxon>Eukaryota</taxon>
        <taxon>Fungi</taxon>
        <taxon>Dikarya</taxon>
        <taxon>Ascomycota</taxon>
        <taxon>Pezizomycotina</taxon>
        <taxon>Leotiomycetes</taxon>
        <taxon>Helotiales</taxon>
        <taxon>Drepanopezizaceae</taxon>
        <taxon>Diplocarpon</taxon>
    </lineage>
</organism>
<evidence type="ECO:0000313" key="7">
    <source>
        <dbReference type="EMBL" id="KAK2626474.1"/>
    </source>
</evidence>
<evidence type="ECO:0000256" key="3">
    <source>
        <dbReference type="ARBA" id="ARBA00022692"/>
    </source>
</evidence>
<evidence type="ECO:0000256" key="4">
    <source>
        <dbReference type="ARBA" id="ARBA00022989"/>
    </source>
</evidence>
<evidence type="ECO:0000256" key="6">
    <source>
        <dbReference type="RuleBase" id="RU363053"/>
    </source>
</evidence>
<dbReference type="Proteomes" id="UP001285354">
    <property type="component" value="Unassembled WGS sequence"/>
</dbReference>
<keyword evidence="5" id="KW-0472">Membrane</keyword>
<dbReference type="GO" id="GO:0005778">
    <property type="term" value="C:peroxisomal membrane"/>
    <property type="evidence" value="ECO:0007669"/>
    <property type="project" value="TreeGrafter"/>
</dbReference>
<keyword evidence="8" id="KW-1185">Reference proteome</keyword>
<dbReference type="PANTHER" id="PTHR11266">
    <property type="entry name" value="PEROXISOMAL MEMBRANE PROTEIN 2, PXMP2 MPV17"/>
    <property type="match status" value="1"/>
</dbReference>
<sequence>MDSPVVKTTIQSCILNAISNLMAQTIKAYRSNTSYAINWTPVFQFVLFNAVNSPPNFLWQSFLESAFPSHHLVPSDAAVAAAASNNEKELDREEKTKEMLESKLSIKNTLIKFLLDQTIGATINTLLFSLAFAGFRGADYTEAVQVATEEFWPVMRAGWTLWPAVSFANYALIKSVEGRALMGSLAGMGWGVYLSLLQK</sequence>
<dbReference type="PANTHER" id="PTHR11266:SF80">
    <property type="entry name" value="PEROXISOMAL MEMBRANE PROTEIN 2"/>
    <property type="match status" value="1"/>
</dbReference>
<dbReference type="AlphaFoldDB" id="A0AAD9T0I2"/>
<reference evidence="7" key="1">
    <citation type="submission" date="2023-06" db="EMBL/GenBank/DDBJ databases">
        <title>Draft genome of Marssonina rosae.</title>
        <authorList>
            <person name="Cheng Q."/>
        </authorList>
    </citation>
    <scope>NUCLEOTIDE SEQUENCE</scope>
    <source>
        <strain evidence="7">R4</strain>
    </source>
</reference>
<gene>
    <name evidence="7" type="ORF">QTJ16_003649</name>
</gene>
<proteinExistence type="inferred from homology"/>